<keyword evidence="4" id="KW-0862">Zinc</keyword>
<gene>
    <name evidence="8" type="ORF">Scep_000749</name>
</gene>
<dbReference type="Gene3D" id="3.30.40.10">
    <property type="entry name" value="Zinc/RING finger domain, C3HC4 (zinc finger)"/>
    <property type="match status" value="1"/>
</dbReference>
<dbReference type="GO" id="GO:0003676">
    <property type="term" value="F:nucleic acid binding"/>
    <property type="evidence" value="ECO:0007669"/>
    <property type="project" value="InterPro"/>
</dbReference>
<evidence type="ECO:0000256" key="1">
    <source>
        <dbReference type="ARBA" id="ARBA00007692"/>
    </source>
</evidence>
<evidence type="ECO:0000256" key="5">
    <source>
        <dbReference type="SAM" id="MobiDB-lite"/>
    </source>
</evidence>
<evidence type="ECO:0000256" key="6">
    <source>
        <dbReference type="SAM" id="SignalP"/>
    </source>
</evidence>
<name>A0AAP0L851_9MAGN</name>
<keyword evidence="4" id="KW-0863">Zinc-finger</keyword>
<evidence type="ECO:0000259" key="7">
    <source>
        <dbReference type="PROSITE" id="PS50089"/>
    </source>
</evidence>
<keyword evidence="2" id="KW-0805">Transcription regulation</keyword>
<feature type="signal peptide" evidence="6">
    <location>
        <begin position="1"/>
        <end position="23"/>
    </location>
</feature>
<keyword evidence="2" id="KW-0804">Transcription</keyword>
<dbReference type="SUPFAM" id="SSF57850">
    <property type="entry name" value="RING/U-box"/>
    <property type="match status" value="1"/>
</dbReference>
<feature type="domain" description="RING-type" evidence="7">
    <location>
        <begin position="92"/>
        <end position="134"/>
    </location>
</feature>
<dbReference type="InterPro" id="IPR013083">
    <property type="entry name" value="Znf_RING/FYVE/PHD"/>
</dbReference>
<protein>
    <recommendedName>
        <fullName evidence="7">RING-type domain-containing protein</fullName>
    </recommendedName>
</protein>
<dbReference type="Proteomes" id="UP001419268">
    <property type="component" value="Unassembled WGS sequence"/>
</dbReference>
<dbReference type="InterPro" id="IPR038538">
    <property type="entry name" value="MTERF_sf"/>
</dbReference>
<keyword evidence="4" id="KW-0479">Metal-binding</keyword>
<keyword evidence="9" id="KW-1185">Reference proteome</keyword>
<keyword evidence="2" id="KW-0806">Transcription termination</keyword>
<proteinExistence type="inferred from homology"/>
<comment type="similarity">
    <text evidence="1">Belongs to the mTERF family.</text>
</comment>
<dbReference type="InterPro" id="IPR003690">
    <property type="entry name" value="MTERF"/>
</dbReference>
<evidence type="ECO:0000256" key="4">
    <source>
        <dbReference type="PROSITE-ProRule" id="PRU00175"/>
    </source>
</evidence>
<dbReference type="SMART" id="SM00184">
    <property type="entry name" value="RING"/>
    <property type="match status" value="1"/>
</dbReference>
<feature type="chain" id="PRO_5042864178" description="RING-type domain-containing protein" evidence="6">
    <location>
        <begin position="24"/>
        <end position="417"/>
    </location>
</feature>
<dbReference type="GO" id="GO:0008270">
    <property type="term" value="F:zinc ion binding"/>
    <property type="evidence" value="ECO:0007669"/>
    <property type="project" value="UniProtKB-KW"/>
</dbReference>
<evidence type="ECO:0000256" key="3">
    <source>
        <dbReference type="ARBA" id="ARBA00022946"/>
    </source>
</evidence>
<dbReference type="PANTHER" id="PTHR13068">
    <property type="entry name" value="CGI-12 PROTEIN-RELATED"/>
    <property type="match status" value="1"/>
</dbReference>
<dbReference type="Pfam" id="PF13639">
    <property type="entry name" value="zf-RING_2"/>
    <property type="match status" value="1"/>
</dbReference>
<accession>A0AAP0L851</accession>
<dbReference type="PANTHER" id="PTHR13068:SF139">
    <property type="entry name" value="TRANSCRIPTION TERMINATION FACTOR MTEF1, CHLOROPLASTIC"/>
    <property type="match status" value="1"/>
</dbReference>
<dbReference type="EMBL" id="JBBNAG010000001">
    <property type="protein sequence ID" value="KAK9165558.1"/>
    <property type="molecule type" value="Genomic_DNA"/>
</dbReference>
<dbReference type="GO" id="GO:0006353">
    <property type="term" value="P:DNA-templated transcription termination"/>
    <property type="evidence" value="ECO:0007669"/>
    <property type="project" value="UniProtKB-KW"/>
</dbReference>
<dbReference type="PROSITE" id="PS50089">
    <property type="entry name" value="ZF_RING_2"/>
    <property type="match status" value="1"/>
</dbReference>
<comment type="caution">
    <text evidence="8">The sequence shown here is derived from an EMBL/GenBank/DDBJ whole genome shotgun (WGS) entry which is preliminary data.</text>
</comment>
<organism evidence="8 9">
    <name type="scientific">Stephania cephalantha</name>
    <dbReference type="NCBI Taxonomy" id="152367"/>
    <lineage>
        <taxon>Eukaryota</taxon>
        <taxon>Viridiplantae</taxon>
        <taxon>Streptophyta</taxon>
        <taxon>Embryophyta</taxon>
        <taxon>Tracheophyta</taxon>
        <taxon>Spermatophyta</taxon>
        <taxon>Magnoliopsida</taxon>
        <taxon>Ranunculales</taxon>
        <taxon>Menispermaceae</taxon>
        <taxon>Menispermoideae</taxon>
        <taxon>Cissampelideae</taxon>
        <taxon>Stephania</taxon>
    </lineage>
</organism>
<dbReference type="AlphaFoldDB" id="A0AAP0L851"/>
<dbReference type="SMART" id="SM00733">
    <property type="entry name" value="Mterf"/>
    <property type="match status" value="6"/>
</dbReference>
<evidence type="ECO:0000256" key="2">
    <source>
        <dbReference type="ARBA" id="ARBA00022472"/>
    </source>
</evidence>
<evidence type="ECO:0000313" key="9">
    <source>
        <dbReference type="Proteomes" id="UP001419268"/>
    </source>
</evidence>
<keyword evidence="3" id="KW-0809">Transit peptide</keyword>
<feature type="region of interest" description="Disordered" evidence="5">
    <location>
        <begin position="145"/>
        <end position="167"/>
    </location>
</feature>
<dbReference type="InterPro" id="IPR001841">
    <property type="entry name" value="Znf_RING"/>
</dbReference>
<dbReference type="Gene3D" id="1.25.70.10">
    <property type="entry name" value="Transcription termination factor 3, mitochondrial"/>
    <property type="match status" value="1"/>
</dbReference>
<reference evidence="8 9" key="1">
    <citation type="submission" date="2024-01" db="EMBL/GenBank/DDBJ databases">
        <title>Genome assemblies of Stephania.</title>
        <authorList>
            <person name="Yang L."/>
        </authorList>
    </citation>
    <scope>NUCLEOTIDE SEQUENCE [LARGE SCALE GENOMIC DNA]</scope>
    <source>
        <strain evidence="8">JXDWG</strain>
        <tissue evidence="8">Leaf</tissue>
    </source>
</reference>
<sequence length="417" mass="46828">MICCVYLLFKMCLVIFRSPSVVAAAAAATQSSGNAERRVGGTSMIMRMAASAPRTPNAPTHPSSSTPVVLELQVRKTVKFDPQHPVAVNVECAICLEEFIAGNSCMVLEPCNHMFHEDCISSWLVAEPTCPVCRGSAVLNALPPKAPLLNPSQPTQKTPSSPRQTLHSSSPIFIKFQTSHRENLRFLKSLHIIIPNNTPKIFTREEVTQIRTLVDFLKSNGFSDANLQRLSFLCPNLFHSGIHPSDVAPVFDFLSSDLSASRDEACGLVLRCPDLLFAHVDSCLRPTLEFLRNLGLERLNSPNSLNAHLINTRVDKLVEKIRFLEGLGISSEEAARVCVRFPAIFGYSVENNLRPKVEFLIEMERSLDELKGFPQYFGFNLERRIVPRHWHLKERNARVSLQKMLMLSDDKFYARWK</sequence>
<feature type="compositionally biased region" description="Low complexity" evidence="5">
    <location>
        <begin position="145"/>
        <end position="165"/>
    </location>
</feature>
<dbReference type="Pfam" id="PF02536">
    <property type="entry name" value="mTERF"/>
    <property type="match status" value="1"/>
</dbReference>
<keyword evidence="6" id="KW-0732">Signal</keyword>
<evidence type="ECO:0000313" key="8">
    <source>
        <dbReference type="EMBL" id="KAK9165558.1"/>
    </source>
</evidence>